<dbReference type="InterPro" id="IPR002938">
    <property type="entry name" value="FAD-bd"/>
</dbReference>
<sequence>MFFIVLHLPFSKIWLRPPFLAARRSYKLWLLEKTLWSPFSMSTRVAIIGAGPAGLVLAATLAKKSSAFSVKVFEQGADHKAAASYDPNRSYTIDITGHGALAVEALGATELFDEKLIKFKGLRILITGEDHWFDGNGWTGSRGDICKTLLGVIDEAASPNVEVLFDTTAEVLDMMKGTVQTTSKAGERAVHEFDVVVGADGAGSKLRGVMSKLPSFAMSSINMENYSIMLHMDQNTSELDPGLLHIFGTDPFLVAGAINGNGGKSDPLWFCQVGFKGLDKGKWLQEASLKDLKTKLKKSGWPKSTDLLRYVSDKSLQEFQARMPQATGKGKMVSPWSHGRCVLVGDAGAPFPPIGQGVNCGMQGALVLGEALVEGLAPGSGPCEVAVTKAFQAFTEKWKPEADAVTDISALTDVGKFTNPLEVAKTLVLTKIKCGGVQLAKDATVTYQEALAAHKSGVRMLWLFGLPTLVSAGAVMIYLAREVSLAAFGLRLIQ</sequence>
<evidence type="ECO:0000313" key="2">
    <source>
        <dbReference type="Proteomes" id="UP001642484"/>
    </source>
</evidence>
<dbReference type="Gene3D" id="3.50.50.60">
    <property type="entry name" value="FAD/NAD(P)-binding domain"/>
    <property type="match status" value="1"/>
</dbReference>
<protein>
    <submittedName>
        <fullName evidence="1">Uncharacterized protein</fullName>
    </submittedName>
</protein>
<dbReference type="PANTHER" id="PTHR46028">
    <property type="entry name" value="KYNURENINE 3-MONOOXYGENASE"/>
    <property type="match status" value="1"/>
</dbReference>
<dbReference type="PRINTS" id="PR00420">
    <property type="entry name" value="RNGMNOXGNASE"/>
</dbReference>
<dbReference type="EMBL" id="CAXAMN010009302">
    <property type="protein sequence ID" value="CAK9028229.1"/>
    <property type="molecule type" value="Genomic_DNA"/>
</dbReference>
<dbReference type="InterPro" id="IPR036188">
    <property type="entry name" value="FAD/NAD-bd_sf"/>
</dbReference>
<comment type="caution">
    <text evidence="1">The sequence shown here is derived from an EMBL/GenBank/DDBJ whole genome shotgun (WGS) entry which is preliminary data.</text>
</comment>
<reference evidence="1 2" key="1">
    <citation type="submission" date="2024-02" db="EMBL/GenBank/DDBJ databases">
        <authorList>
            <person name="Chen Y."/>
            <person name="Shah S."/>
            <person name="Dougan E. K."/>
            <person name="Thang M."/>
            <person name="Chan C."/>
        </authorList>
    </citation>
    <scope>NUCLEOTIDE SEQUENCE [LARGE SCALE GENOMIC DNA]</scope>
</reference>
<dbReference type="Pfam" id="PF13450">
    <property type="entry name" value="NAD_binding_8"/>
    <property type="match status" value="1"/>
</dbReference>
<organism evidence="1 2">
    <name type="scientific">Durusdinium trenchii</name>
    <dbReference type="NCBI Taxonomy" id="1381693"/>
    <lineage>
        <taxon>Eukaryota</taxon>
        <taxon>Sar</taxon>
        <taxon>Alveolata</taxon>
        <taxon>Dinophyceae</taxon>
        <taxon>Suessiales</taxon>
        <taxon>Symbiodiniaceae</taxon>
        <taxon>Durusdinium</taxon>
    </lineage>
</organism>
<dbReference type="PANTHER" id="PTHR46028:SF2">
    <property type="entry name" value="KYNURENINE 3-MONOOXYGENASE"/>
    <property type="match status" value="1"/>
</dbReference>
<keyword evidence="2" id="KW-1185">Reference proteome</keyword>
<accession>A0ABP0KMZ6</accession>
<name>A0ABP0KMZ6_9DINO</name>
<dbReference type="Pfam" id="PF01494">
    <property type="entry name" value="FAD_binding_3"/>
    <property type="match status" value="1"/>
</dbReference>
<gene>
    <name evidence="1" type="ORF">CCMP2556_LOCUS17027</name>
</gene>
<dbReference type="SUPFAM" id="SSF51905">
    <property type="entry name" value="FAD/NAD(P)-binding domain"/>
    <property type="match status" value="1"/>
</dbReference>
<proteinExistence type="predicted"/>
<evidence type="ECO:0000313" key="1">
    <source>
        <dbReference type="EMBL" id="CAK9028229.1"/>
    </source>
</evidence>
<dbReference type="Proteomes" id="UP001642484">
    <property type="component" value="Unassembled WGS sequence"/>
</dbReference>